<dbReference type="GO" id="GO:0020037">
    <property type="term" value="F:heme binding"/>
    <property type="evidence" value="ECO:0007669"/>
    <property type="project" value="InterPro"/>
</dbReference>
<keyword evidence="7 13" id="KW-0479">Metal-binding</keyword>
<dbReference type="GO" id="GO:0004497">
    <property type="term" value="F:monooxygenase activity"/>
    <property type="evidence" value="ECO:0007669"/>
    <property type="project" value="UniProtKB-KW"/>
</dbReference>
<dbReference type="EMBL" id="KB445799">
    <property type="protein sequence ID" value="EMD36022.1"/>
    <property type="molecule type" value="Genomic_DNA"/>
</dbReference>
<accession>M2RCA4</accession>
<dbReference type="PRINTS" id="PR00463">
    <property type="entry name" value="EP450I"/>
</dbReference>
<dbReference type="GO" id="GO:0005506">
    <property type="term" value="F:iron ion binding"/>
    <property type="evidence" value="ECO:0007669"/>
    <property type="project" value="InterPro"/>
</dbReference>
<gene>
    <name evidence="15" type="ORF">CERSUDRAFT_96245</name>
</gene>
<evidence type="ECO:0000256" key="10">
    <source>
        <dbReference type="ARBA" id="ARBA00023004"/>
    </source>
</evidence>
<dbReference type="InterPro" id="IPR017972">
    <property type="entry name" value="Cyt_P450_CS"/>
</dbReference>
<keyword evidence="8" id="KW-1133">Transmembrane helix</keyword>
<evidence type="ECO:0000256" key="11">
    <source>
        <dbReference type="ARBA" id="ARBA00023033"/>
    </source>
</evidence>
<comment type="cofactor">
    <cofactor evidence="1 13">
        <name>heme</name>
        <dbReference type="ChEBI" id="CHEBI:30413"/>
    </cofactor>
</comment>
<dbReference type="InterPro" id="IPR001128">
    <property type="entry name" value="Cyt_P450"/>
</dbReference>
<evidence type="ECO:0000256" key="14">
    <source>
        <dbReference type="RuleBase" id="RU000461"/>
    </source>
</evidence>
<name>M2RCA4_CERS8</name>
<keyword evidence="5 13" id="KW-0349">Heme</keyword>
<proteinExistence type="inferred from homology"/>
<dbReference type="OrthoDB" id="2789670at2759"/>
<dbReference type="STRING" id="914234.M2RCA4"/>
<evidence type="ECO:0000313" key="15">
    <source>
        <dbReference type="EMBL" id="EMD36022.1"/>
    </source>
</evidence>
<keyword evidence="6" id="KW-0812">Transmembrane</keyword>
<feature type="binding site" description="axial binding residue" evidence="13">
    <location>
        <position position="364"/>
    </location>
    <ligand>
        <name>heme</name>
        <dbReference type="ChEBI" id="CHEBI:30413"/>
    </ligand>
    <ligandPart>
        <name>Fe</name>
        <dbReference type="ChEBI" id="CHEBI:18248"/>
    </ligandPart>
</feature>
<evidence type="ECO:0000256" key="8">
    <source>
        <dbReference type="ARBA" id="ARBA00022989"/>
    </source>
</evidence>
<sequence length="435" mass="48754">MFYGFGSKILVLNSLQAMNDLLDKRGSTFSHRPHSVFGGELMGMKDGTVYLQHGEEWRAHRKLAHTVLGRSQVKQFCEMQESIAAVLAKGLLEAPQDFFTLVRISAGRVVLGVLYGIPTGPAQTEYLLLGERFMEVAAKATAAGRYLCDLIPFLKHAPAWAPFQQEARRGRELFFDSMMKPFNYVKENISTCLAYPSMVPNMLLSPPEDMLDLERKLLWATGALFSAGTETTYATILSFIMAMALNPSVQTKAQAELDAVVGSDRLPTMQDRQDLPFVEAVVKETMRWQPSVPLGVPRRSECDDYYKGHFIPKDTVILPNVWAIAYAPNAKYDPDEFIPDRFLDLDQSAIDPRSWAFGFGRRICPGQHLGDNSIFIHIATILAVFNISPPEHGATIKMEFTQHIVRFPKPYECRIVPRSDSIAKLVDTRASNSDV</sequence>
<keyword evidence="12" id="KW-0472">Membrane</keyword>
<dbReference type="GO" id="GO:0016705">
    <property type="term" value="F:oxidoreductase activity, acting on paired donors, with incorporation or reduction of molecular oxygen"/>
    <property type="evidence" value="ECO:0007669"/>
    <property type="project" value="InterPro"/>
</dbReference>
<evidence type="ECO:0000256" key="5">
    <source>
        <dbReference type="ARBA" id="ARBA00022617"/>
    </source>
</evidence>
<reference evidence="15 16" key="1">
    <citation type="journal article" date="2012" name="Proc. Natl. Acad. Sci. U.S.A.">
        <title>Comparative genomics of Ceriporiopsis subvermispora and Phanerochaete chrysosporium provide insight into selective ligninolysis.</title>
        <authorList>
            <person name="Fernandez-Fueyo E."/>
            <person name="Ruiz-Duenas F.J."/>
            <person name="Ferreira P."/>
            <person name="Floudas D."/>
            <person name="Hibbett D.S."/>
            <person name="Canessa P."/>
            <person name="Larrondo L.F."/>
            <person name="James T.Y."/>
            <person name="Seelenfreund D."/>
            <person name="Lobos S."/>
            <person name="Polanco R."/>
            <person name="Tello M."/>
            <person name="Honda Y."/>
            <person name="Watanabe T."/>
            <person name="Watanabe T."/>
            <person name="Ryu J.S."/>
            <person name="Kubicek C.P."/>
            <person name="Schmoll M."/>
            <person name="Gaskell J."/>
            <person name="Hammel K.E."/>
            <person name="St John F.J."/>
            <person name="Vanden Wymelenberg A."/>
            <person name="Sabat G."/>
            <person name="Splinter BonDurant S."/>
            <person name="Syed K."/>
            <person name="Yadav J.S."/>
            <person name="Doddapaneni H."/>
            <person name="Subramanian V."/>
            <person name="Lavin J.L."/>
            <person name="Oguiza J.A."/>
            <person name="Perez G."/>
            <person name="Pisabarro A.G."/>
            <person name="Ramirez L."/>
            <person name="Santoyo F."/>
            <person name="Master E."/>
            <person name="Coutinho P.M."/>
            <person name="Henrissat B."/>
            <person name="Lombard V."/>
            <person name="Magnuson J.K."/>
            <person name="Kuees U."/>
            <person name="Hori C."/>
            <person name="Igarashi K."/>
            <person name="Samejima M."/>
            <person name="Held B.W."/>
            <person name="Barry K.W."/>
            <person name="LaButti K.M."/>
            <person name="Lapidus A."/>
            <person name="Lindquist E.A."/>
            <person name="Lucas S.M."/>
            <person name="Riley R."/>
            <person name="Salamov A.A."/>
            <person name="Hoffmeister D."/>
            <person name="Schwenk D."/>
            <person name="Hadar Y."/>
            <person name="Yarden O."/>
            <person name="de Vries R.P."/>
            <person name="Wiebenga A."/>
            <person name="Stenlid J."/>
            <person name="Eastwood D."/>
            <person name="Grigoriev I.V."/>
            <person name="Berka R.M."/>
            <person name="Blanchette R.A."/>
            <person name="Kersten P."/>
            <person name="Martinez A.T."/>
            <person name="Vicuna R."/>
            <person name="Cullen D."/>
        </authorList>
    </citation>
    <scope>NUCLEOTIDE SEQUENCE [LARGE SCALE GENOMIC DNA]</scope>
    <source>
        <strain evidence="15 16">B</strain>
    </source>
</reference>
<evidence type="ECO:0000256" key="1">
    <source>
        <dbReference type="ARBA" id="ARBA00001971"/>
    </source>
</evidence>
<dbReference type="GO" id="GO:0016020">
    <property type="term" value="C:membrane"/>
    <property type="evidence" value="ECO:0007669"/>
    <property type="project" value="UniProtKB-SubCell"/>
</dbReference>
<evidence type="ECO:0000256" key="3">
    <source>
        <dbReference type="ARBA" id="ARBA00005179"/>
    </source>
</evidence>
<dbReference type="PRINTS" id="PR00385">
    <property type="entry name" value="P450"/>
</dbReference>
<evidence type="ECO:0000256" key="12">
    <source>
        <dbReference type="ARBA" id="ARBA00023136"/>
    </source>
</evidence>
<evidence type="ECO:0000256" key="2">
    <source>
        <dbReference type="ARBA" id="ARBA00004167"/>
    </source>
</evidence>
<dbReference type="InterPro" id="IPR050364">
    <property type="entry name" value="Cytochrome_P450_fung"/>
</dbReference>
<dbReference type="CDD" id="cd11065">
    <property type="entry name" value="CYP64-like"/>
    <property type="match status" value="1"/>
</dbReference>
<dbReference type="Pfam" id="PF00067">
    <property type="entry name" value="p450"/>
    <property type="match status" value="1"/>
</dbReference>
<dbReference type="PANTHER" id="PTHR46300:SF7">
    <property type="entry name" value="P450, PUTATIVE (EUROFUNG)-RELATED"/>
    <property type="match status" value="1"/>
</dbReference>
<protein>
    <recommendedName>
        <fullName evidence="17">Cytochrome P450</fullName>
    </recommendedName>
</protein>
<dbReference type="InterPro" id="IPR002401">
    <property type="entry name" value="Cyt_P450_E_grp-I"/>
</dbReference>
<dbReference type="HOGENOM" id="CLU_001570_2_3_1"/>
<keyword evidence="9 14" id="KW-0560">Oxidoreductase</keyword>
<organism evidence="15 16">
    <name type="scientific">Ceriporiopsis subvermispora (strain B)</name>
    <name type="common">White-rot fungus</name>
    <name type="synonym">Gelatoporia subvermispora</name>
    <dbReference type="NCBI Taxonomy" id="914234"/>
    <lineage>
        <taxon>Eukaryota</taxon>
        <taxon>Fungi</taxon>
        <taxon>Dikarya</taxon>
        <taxon>Basidiomycota</taxon>
        <taxon>Agaricomycotina</taxon>
        <taxon>Agaricomycetes</taxon>
        <taxon>Polyporales</taxon>
        <taxon>Gelatoporiaceae</taxon>
        <taxon>Gelatoporia</taxon>
    </lineage>
</organism>
<evidence type="ECO:0000256" key="4">
    <source>
        <dbReference type="ARBA" id="ARBA00010617"/>
    </source>
</evidence>
<dbReference type="InterPro" id="IPR036396">
    <property type="entry name" value="Cyt_P450_sf"/>
</dbReference>
<dbReference type="Gene3D" id="1.10.630.10">
    <property type="entry name" value="Cytochrome P450"/>
    <property type="match status" value="1"/>
</dbReference>
<dbReference type="SUPFAM" id="SSF48264">
    <property type="entry name" value="Cytochrome P450"/>
    <property type="match status" value="1"/>
</dbReference>
<comment type="similarity">
    <text evidence="4 14">Belongs to the cytochrome P450 family.</text>
</comment>
<keyword evidence="16" id="KW-1185">Reference proteome</keyword>
<dbReference type="PROSITE" id="PS00086">
    <property type="entry name" value="CYTOCHROME_P450"/>
    <property type="match status" value="1"/>
</dbReference>
<evidence type="ECO:0000256" key="13">
    <source>
        <dbReference type="PIRSR" id="PIRSR602401-1"/>
    </source>
</evidence>
<dbReference type="Proteomes" id="UP000016930">
    <property type="component" value="Unassembled WGS sequence"/>
</dbReference>
<evidence type="ECO:0008006" key="17">
    <source>
        <dbReference type="Google" id="ProtNLM"/>
    </source>
</evidence>
<evidence type="ECO:0000256" key="6">
    <source>
        <dbReference type="ARBA" id="ARBA00022692"/>
    </source>
</evidence>
<keyword evidence="10 13" id="KW-0408">Iron</keyword>
<evidence type="ECO:0000256" key="9">
    <source>
        <dbReference type="ARBA" id="ARBA00023002"/>
    </source>
</evidence>
<dbReference type="AlphaFoldDB" id="M2RCA4"/>
<evidence type="ECO:0000313" key="16">
    <source>
        <dbReference type="Proteomes" id="UP000016930"/>
    </source>
</evidence>
<dbReference type="PANTHER" id="PTHR46300">
    <property type="entry name" value="P450, PUTATIVE (EUROFUNG)-RELATED-RELATED"/>
    <property type="match status" value="1"/>
</dbReference>
<comment type="subcellular location">
    <subcellularLocation>
        <location evidence="2">Membrane</location>
        <topology evidence="2">Single-pass membrane protein</topology>
    </subcellularLocation>
</comment>
<comment type="pathway">
    <text evidence="3">Secondary metabolite biosynthesis.</text>
</comment>
<keyword evidence="11 14" id="KW-0503">Monooxygenase</keyword>
<evidence type="ECO:0000256" key="7">
    <source>
        <dbReference type="ARBA" id="ARBA00022723"/>
    </source>
</evidence>